<keyword evidence="3" id="KW-1185">Reference proteome</keyword>
<comment type="caution">
    <text evidence="2">The sequence shown here is derived from an EMBL/GenBank/DDBJ whole genome shotgun (WGS) entry which is preliminary data.</text>
</comment>
<evidence type="ECO:0000256" key="1">
    <source>
        <dbReference type="SAM" id="MobiDB-lite"/>
    </source>
</evidence>
<name>A0ABQ8CA48_BRANA</name>
<proteinExistence type="predicted"/>
<organism evidence="2 3">
    <name type="scientific">Brassica napus</name>
    <name type="common">Rape</name>
    <dbReference type="NCBI Taxonomy" id="3708"/>
    <lineage>
        <taxon>Eukaryota</taxon>
        <taxon>Viridiplantae</taxon>
        <taxon>Streptophyta</taxon>
        <taxon>Embryophyta</taxon>
        <taxon>Tracheophyta</taxon>
        <taxon>Spermatophyta</taxon>
        <taxon>Magnoliopsida</taxon>
        <taxon>eudicotyledons</taxon>
        <taxon>Gunneridae</taxon>
        <taxon>Pentapetalae</taxon>
        <taxon>rosids</taxon>
        <taxon>malvids</taxon>
        <taxon>Brassicales</taxon>
        <taxon>Brassicaceae</taxon>
        <taxon>Brassiceae</taxon>
        <taxon>Brassica</taxon>
    </lineage>
</organism>
<evidence type="ECO:0000313" key="2">
    <source>
        <dbReference type="EMBL" id="KAH0913908.1"/>
    </source>
</evidence>
<feature type="region of interest" description="Disordered" evidence="1">
    <location>
        <begin position="53"/>
        <end position="72"/>
    </location>
</feature>
<feature type="region of interest" description="Disordered" evidence="1">
    <location>
        <begin position="109"/>
        <end position="150"/>
    </location>
</feature>
<accession>A0ABQ8CA48</accession>
<protein>
    <submittedName>
        <fullName evidence="2">Uncharacterized protein</fullName>
    </submittedName>
</protein>
<evidence type="ECO:0000313" key="3">
    <source>
        <dbReference type="Proteomes" id="UP000824890"/>
    </source>
</evidence>
<dbReference type="Proteomes" id="UP000824890">
    <property type="component" value="Unassembled WGS sequence"/>
</dbReference>
<gene>
    <name evidence="2" type="ORF">HID58_028354</name>
</gene>
<feature type="compositionally biased region" description="Basic and acidic residues" evidence="1">
    <location>
        <begin position="117"/>
        <end position="150"/>
    </location>
</feature>
<reference evidence="2 3" key="1">
    <citation type="submission" date="2021-05" db="EMBL/GenBank/DDBJ databases">
        <title>Genome Assembly of Synthetic Allotetraploid Brassica napus Reveals Homoeologous Exchanges between Subgenomes.</title>
        <authorList>
            <person name="Davis J.T."/>
        </authorList>
    </citation>
    <scope>NUCLEOTIDE SEQUENCE [LARGE SCALE GENOMIC DNA]</scope>
    <source>
        <strain evidence="3">cv. Da-Ae</strain>
        <tissue evidence="2">Seedling</tissue>
    </source>
</reference>
<sequence length="150" mass="17551">MVWPVWDYTPCQHIIRDRVYANGQNNISVSSVVGICSQSLGYSRRYLLRRTGNRGFPGVDEEEDERKQHDDELEELGLQVIYERNKEAEMEELLSFCNQYHLDMKSKVPAKGVARKRIAEDERKQHDDELEVEESRAEAERKQHDDELAA</sequence>
<dbReference type="EMBL" id="JAGKQM010000008">
    <property type="protein sequence ID" value="KAH0913908.1"/>
    <property type="molecule type" value="Genomic_DNA"/>
</dbReference>